<feature type="non-terminal residue" evidence="3">
    <location>
        <position position="2264"/>
    </location>
</feature>
<proteinExistence type="predicted"/>
<feature type="compositionally biased region" description="Polar residues" evidence="2">
    <location>
        <begin position="585"/>
        <end position="604"/>
    </location>
</feature>
<reference evidence="3 4" key="1">
    <citation type="submission" date="2010-02" db="EMBL/GenBank/DDBJ databases">
        <authorList>
            <person name="Weinstock G."/>
            <person name="Sodergren E."/>
            <person name="Clifton S."/>
            <person name="Fulton L."/>
            <person name="Fulton B."/>
            <person name="Courtney L."/>
            <person name="Fronick C."/>
            <person name="Harrison M."/>
            <person name="Strong C."/>
            <person name="Farmer C."/>
            <person name="Delahaunty K."/>
            <person name="Markovic C."/>
            <person name="Hall O."/>
            <person name="Minx P."/>
            <person name="Tomlinson C."/>
            <person name="Mitreva M."/>
            <person name="Nelson J."/>
            <person name="Hou S."/>
            <person name="Wollam A."/>
            <person name="Pepin K.H."/>
            <person name="Johnson M."/>
            <person name="Bhonagiri V."/>
            <person name="Zhang X."/>
            <person name="Suruliraj S."/>
            <person name="Warren W."/>
            <person name="Chinwalla A."/>
            <person name="Mardis E.R."/>
            <person name="Wilson R.K."/>
        </authorList>
    </citation>
    <scope>NUCLEOTIDE SEQUENCE [LARGE SCALE GENOMIC DNA]</scope>
    <source>
        <strain evidence="3 4">ATCC 33693</strain>
    </source>
</reference>
<evidence type="ECO:0000256" key="1">
    <source>
        <dbReference type="SAM" id="Coils"/>
    </source>
</evidence>
<organism evidence="3 4">
    <name type="scientific">Fusobacterium periodonticum ATCC 33693</name>
    <dbReference type="NCBI Taxonomy" id="546275"/>
    <lineage>
        <taxon>Bacteria</taxon>
        <taxon>Fusobacteriati</taxon>
        <taxon>Fusobacteriota</taxon>
        <taxon>Fusobacteriia</taxon>
        <taxon>Fusobacteriales</taxon>
        <taxon>Fusobacteriaceae</taxon>
        <taxon>Fusobacterium</taxon>
    </lineage>
</organism>
<feature type="coiled-coil region" evidence="1">
    <location>
        <begin position="168"/>
        <end position="213"/>
    </location>
</feature>
<comment type="caution">
    <text evidence="3">The sequence shown here is derived from an EMBL/GenBank/DDBJ whole genome shotgun (WGS) entry which is preliminary data.</text>
</comment>
<dbReference type="OrthoDB" id="78031at2"/>
<evidence type="ECO:0000313" key="3">
    <source>
        <dbReference type="EMBL" id="EFE87348.1"/>
    </source>
</evidence>
<keyword evidence="1" id="KW-0175">Coiled coil</keyword>
<dbReference type="InterPro" id="IPR053787">
    <property type="entry name" value="Autotransptr-assoc_N"/>
</dbReference>
<dbReference type="Proteomes" id="UP000003748">
    <property type="component" value="Unassembled WGS sequence"/>
</dbReference>
<evidence type="ECO:0008006" key="5">
    <source>
        <dbReference type="Google" id="ProtNLM"/>
    </source>
</evidence>
<name>D4CTI8_9FUSO</name>
<sequence length="2264" mass="239000">MTNNSLQTIEKSLRSIAKRYKNIKYSIGLAVLFLMNGTNAFSDSNIIQEPEKQKDILTDVKKVKAEVKETKKAVQVAPKLKASWLNMQFGTNDVYSNYFATTKTKVDKTSVVKSKKTILIASADNSASLPMFTKLLSDIGETTENRTEVLASIANKENNPTETAAPTMEEIQTGKENLRNSVGNLQNKIDTARRENNKEIDGLRLELVKLMEQGDQVVKSPWSSWQFGVNYMYDDWRSSYKGRGDKKERYPFEGVFTRSNDLFLRNVSPDSELYEEYIARVTDNALHSATTSTIKQRGGSTGYGLASVIKNQEPIASIELGASVRPKKISKSPITVTPPRITVNAVTPLSTPQPPGAPELPQITIEKFDPVAPGVITVNLPTPPTFNIKLGSYRNNMTQNVGQPDGDRIDSYGAGYSVLTNTNVTIDNNIAGVTNGSPAVIYAWGNGPGTAIPGTSHDAALLKAYFDVGGKDSTVTLAKDLTVNSINNLSAAERATERANGRAWNDQDFFVGGVRIATLDNATNKTIRNEANINLAGPLAVGFEIQSDTLGAGKREVINAKLITDEVESGDEYRGSNGLGGLHVGNQNNPSNEKTISLSPNLGGNDTPGGLKISRTPDIVDGNGRILTRGGYVGYKIGLILTFENDDSRVNSDYRLINDGTIKFMGRSSIGVQIFAPGSPNTRITVKNNGTIAMGGINSYGLKLSSRVSDQNMTFENNGTINISGEGNSLSSGMAVIEDKSLTGASSIRAYNGMVQNKGTINVSGGQGNTGMVLITKANDDITNTANKNITVTGTKNIGMRTDLGSVTTDDTSPRISPTAINEGNITITDGEQNIGMVANNSEGTATVNGETVMQHRAVAHNKSNILFNNVSKKAIGMFASKGGELINDGTIKGNSNSLEETIGMVIQPKDGTKTSSATNNGKIELKGKKIVGVYNQDRFKMTGGSVLTSGEKSISMYANNSSEYTKILKGSITAQEGALGLFADNTTMELGASSGTDAPTLNADGVGTLLFYNYTSTNPSGKFKLNQNVSANITNGATAFYYKDSATSALVSQRLNDMFADTGTNSSVAGKKLKVKLDAKSTLFVLENTVPSTTTINLSSADPTNINAFLGNRVTIDSGSGAFKAYKVTKGRLSVDKDVNLDNHTGTSISEYYRVDFLNSAVKVEAGKKMYGTDVGKLKQVIAQANYDGATGTANIDVVNDGTIDYSKKGATAIVVDYGQATNNGLIKMDAANGSTENSIGLFGASSSKLTNSATGEIQLGTRGVGIWGTNKIGSSISTWGKNIDITNNGKITGLSGKKGVFGIYAVNDIATYAGATSNIVHGATGNIDLSQNEDSIGIYMANGTLTSSGNISVNNKSVGLDATTSDVTVSGGTHTVGKESVGFKLKNFAATNKFLGNSGNISITDEKSVAYLLDGSNFTSNTNFKDDLTLASTKAYTYMSLINNSTLNYTNTKTIVNDDSIFVNTNNSTVNLLTGTTVTSTNKKVTGVYSEKSNVTNAGTLTLTGDNSSGIYAKSGSVVNQATGKITVAKDGSGIYVMATGTPPVPAAGTNLGEITIGEGSVGMRAENSTITNGATGKITSSGVSATGMSQSGGSQDITNAGTITLTGDKSTALHSEGITVANHKVINTGSITVGDSANELTPSVGIFSSNGTNSTVESSGKVIAGVKSTAIYAGNINLTGNSETTAGDGGIAVYSKKGTVNVSSGSKITVGTTLGSGKEGAGVYLAGNNQTLNSNTDKLNIGQGSFGYVMTGQGNTVRTGVAGTTGVVTLSKDSVYMYSADKTGTITNYTNLRSTGNENYGIYALGAVSNYGNIDFSQGIGNVGAYSYVEGATTTPNAIRNYGTISVSKTDISDPDNRKYGIGMAAGFGEEIPAGSGNYVVKGLGNIENYGTIKVTTPDSIGMYATGKGSKIYNNGRIELSGPKRNIGIFAENEAEVINNGTITTVGTGNVGQIGIAMRKGAVLTNNGTIHIDATKGYGLFLAGAIVKNYGTANITTGSGATPIKEVTAADTSKEMQDIQDGINKVKIHSPAGAAEAKIIANGRVQTPTVVHVQAIPNRKPNDIPTSSVGMYVDTSGINYTRPITNIGALRGLTQSDLIFGVEATKYTTSKYIQLGQDIIEPYNDMIRTSGIEKWNIYSGSLTWMASITQLPDYTIRNAYLAKIPYTVWSGRMSTPVDKKDTYNFLDGLEQRYGVEEIGTRENRVFQKLNSIGNNEEILFFQAIDEMMGHQYANIQQRVQVTGNILDKEFNYLRSAWSNSS</sequence>
<evidence type="ECO:0000256" key="2">
    <source>
        <dbReference type="SAM" id="MobiDB-lite"/>
    </source>
</evidence>
<dbReference type="EMBL" id="ACJY01000039">
    <property type="protein sequence ID" value="EFE87348.1"/>
    <property type="molecule type" value="Genomic_DNA"/>
</dbReference>
<dbReference type="RefSeq" id="WP_005971824.1">
    <property type="nucleotide sequence ID" value="NZ_GG665893.1"/>
</dbReference>
<evidence type="ECO:0000313" key="4">
    <source>
        <dbReference type="Proteomes" id="UP000003748"/>
    </source>
</evidence>
<dbReference type="NCBIfam" id="NF033175">
    <property type="entry name" value="fuso_auto_Nterm"/>
    <property type="match status" value="2"/>
</dbReference>
<dbReference type="HOGENOM" id="CLU_000258_0_0_0"/>
<gene>
    <name evidence="3" type="ORF">FUSPEROL_00709</name>
</gene>
<accession>D4CTI8</accession>
<dbReference type="eggNOG" id="COG3210">
    <property type="taxonomic scope" value="Bacteria"/>
</dbReference>
<protein>
    <recommendedName>
        <fullName evidence="5">Autotransporter domain-containing protein</fullName>
    </recommendedName>
</protein>
<feature type="region of interest" description="Disordered" evidence="2">
    <location>
        <begin position="578"/>
        <end position="610"/>
    </location>
</feature>
<dbReference type="GeneID" id="78418998"/>